<feature type="domain" description="CR-type" evidence="11">
    <location>
        <begin position="135"/>
        <end position="217"/>
    </location>
</feature>
<dbReference type="GO" id="GO:0006260">
    <property type="term" value="P:DNA replication"/>
    <property type="evidence" value="ECO:0007669"/>
    <property type="project" value="UniProtKB-KW"/>
</dbReference>
<dbReference type="Pfam" id="PF00684">
    <property type="entry name" value="DnaJ_CXXCXGXG"/>
    <property type="match status" value="1"/>
</dbReference>
<comment type="similarity">
    <text evidence="6 8">Belongs to the DnaJ family.</text>
</comment>
<dbReference type="EMBL" id="MHIS01000013">
    <property type="protein sequence ID" value="OGY56530.1"/>
    <property type="molecule type" value="Genomic_DNA"/>
</dbReference>
<keyword evidence="8" id="KW-0346">Stress response</keyword>
<comment type="subcellular location">
    <subcellularLocation>
        <location evidence="8">Cytoplasm</location>
    </subcellularLocation>
</comment>
<evidence type="ECO:0000256" key="8">
    <source>
        <dbReference type="HAMAP-Rule" id="MF_01152"/>
    </source>
</evidence>
<dbReference type="Gene3D" id="2.60.260.20">
    <property type="entry name" value="Urease metallochaperone UreE, N-terminal domain"/>
    <property type="match status" value="2"/>
</dbReference>
<dbReference type="CDD" id="cd06257">
    <property type="entry name" value="DnaJ"/>
    <property type="match status" value="1"/>
</dbReference>
<dbReference type="PANTHER" id="PTHR43096:SF52">
    <property type="entry name" value="DNAJ HOMOLOG 1, MITOCHONDRIAL-RELATED"/>
    <property type="match status" value="1"/>
</dbReference>
<dbReference type="InterPro" id="IPR018253">
    <property type="entry name" value="DnaJ_domain_CS"/>
</dbReference>
<keyword evidence="1 8" id="KW-0479">Metal-binding</keyword>
<keyword evidence="8" id="KW-0963">Cytoplasm</keyword>
<dbReference type="NCBIfam" id="NF008035">
    <property type="entry name" value="PRK10767.1"/>
    <property type="match status" value="1"/>
</dbReference>
<comment type="domain">
    <text evidence="8">The J domain is necessary and sufficient to stimulate DnaK ATPase activity. Zinc center 1 plays an important role in the autonomous, DnaK-independent chaperone activity of DnaJ. Zinc center 2 is essential for interaction with DnaK and for DnaJ activity.</text>
</comment>
<evidence type="ECO:0000259" key="11">
    <source>
        <dbReference type="PROSITE" id="PS51188"/>
    </source>
</evidence>
<feature type="repeat" description="CXXCXGXG motif" evidence="8">
    <location>
        <begin position="165"/>
        <end position="172"/>
    </location>
</feature>
<organism evidence="12 13">
    <name type="scientific">Candidatus Colwellbacteria bacterium GWA2_46_10</name>
    <dbReference type="NCBI Taxonomy" id="1797684"/>
    <lineage>
        <taxon>Bacteria</taxon>
        <taxon>Candidatus Colwelliibacteriota</taxon>
    </lineage>
</organism>
<feature type="binding site" evidence="8">
    <location>
        <position position="151"/>
    </location>
    <ligand>
        <name>Zn(2+)</name>
        <dbReference type="ChEBI" id="CHEBI:29105"/>
        <label>1</label>
    </ligand>
</feature>
<dbReference type="InterPro" id="IPR001305">
    <property type="entry name" value="HSP_DnaJ_Cys-rich_dom"/>
</dbReference>
<comment type="subunit">
    <text evidence="8">Homodimer.</text>
</comment>
<evidence type="ECO:0000256" key="7">
    <source>
        <dbReference type="ARBA" id="ARBA00067609"/>
    </source>
</evidence>
<dbReference type="Proteomes" id="UP000178179">
    <property type="component" value="Unassembled WGS sequence"/>
</dbReference>
<dbReference type="CDD" id="cd10747">
    <property type="entry name" value="DnaJ_C"/>
    <property type="match status" value="1"/>
</dbReference>
<dbReference type="SMART" id="SM00271">
    <property type="entry name" value="DnaJ"/>
    <property type="match status" value="1"/>
</dbReference>
<proteinExistence type="inferred from homology"/>
<dbReference type="Pfam" id="PF00226">
    <property type="entry name" value="DnaJ"/>
    <property type="match status" value="1"/>
</dbReference>
<evidence type="ECO:0000259" key="10">
    <source>
        <dbReference type="PROSITE" id="PS50076"/>
    </source>
</evidence>
<feature type="zinc finger region" description="CR-type" evidence="9">
    <location>
        <begin position="135"/>
        <end position="217"/>
    </location>
</feature>
<reference evidence="12 13" key="1">
    <citation type="journal article" date="2016" name="Nat. Commun.">
        <title>Thousands of microbial genomes shed light on interconnected biogeochemical processes in an aquifer system.</title>
        <authorList>
            <person name="Anantharaman K."/>
            <person name="Brown C.T."/>
            <person name="Hug L.A."/>
            <person name="Sharon I."/>
            <person name="Castelle C.J."/>
            <person name="Probst A.J."/>
            <person name="Thomas B.C."/>
            <person name="Singh A."/>
            <person name="Wilkins M.J."/>
            <person name="Karaoz U."/>
            <person name="Brodie E.L."/>
            <person name="Williams K.H."/>
            <person name="Hubbard S.S."/>
            <person name="Banfield J.F."/>
        </authorList>
    </citation>
    <scope>NUCLEOTIDE SEQUENCE [LARGE SCALE GENOMIC DNA]</scope>
</reference>
<dbReference type="CDD" id="cd10719">
    <property type="entry name" value="DnaJ_zf"/>
    <property type="match status" value="1"/>
</dbReference>
<feature type="repeat" description="CXXCXGXG motif" evidence="8">
    <location>
        <begin position="191"/>
        <end position="198"/>
    </location>
</feature>
<dbReference type="SUPFAM" id="SSF49493">
    <property type="entry name" value="HSP40/DnaJ peptide-binding domain"/>
    <property type="match status" value="2"/>
</dbReference>
<dbReference type="InterPro" id="IPR002939">
    <property type="entry name" value="DnaJ_C"/>
</dbReference>
<evidence type="ECO:0000313" key="13">
    <source>
        <dbReference type="Proteomes" id="UP000178179"/>
    </source>
</evidence>
<dbReference type="Pfam" id="PF01556">
    <property type="entry name" value="DnaJ_C"/>
    <property type="match status" value="1"/>
</dbReference>
<dbReference type="HAMAP" id="MF_01152">
    <property type="entry name" value="DnaJ"/>
    <property type="match status" value="1"/>
</dbReference>
<dbReference type="PRINTS" id="PR00625">
    <property type="entry name" value="JDOMAIN"/>
</dbReference>
<feature type="binding site" evidence="8">
    <location>
        <position position="194"/>
    </location>
    <ligand>
        <name>Zn(2+)</name>
        <dbReference type="ChEBI" id="CHEBI:29105"/>
        <label>2</label>
    </ligand>
</feature>
<dbReference type="PROSITE" id="PS50076">
    <property type="entry name" value="DNAJ_2"/>
    <property type="match status" value="1"/>
</dbReference>
<comment type="cofactor">
    <cofactor evidence="8">
        <name>Zn(2+)</name>
        <dbReference type="ChEBI" id="CHEBI:29105"/>
    </cofactor>
    <text evidence="8">Binds 2 Zn(2+) ions per monomer.</text>
</comment>
<evidence type="ECO:0000256" key="6">
    <source>
        <dbReference type="ARBA" id="ARBA00061004"/>
    </source>
</evidence>
<feature type="domain" description="J" evidence="10">
    <location>
        <begin position="3"/>
        <end position="65"/>
    </location>
</feature>
<dbReference type="GO" id="GO:0005737">
    <property type="term" value="C:cytoplasm"/>
    <property type="evidence" value="ECO:0007669"/>
    <property type="project" value="UniProtKB-SubCell"/>
</dbReference>
<feature type="binding site" evidence="8">
    <location>
        <position position="165"/>
    </location>
    <ligand>
        <name>Zn(2+)</name>
        <dbReference type="ChEBI" id="CHEBI:29105"/>
        <label>2</label>
    </ligand>
</feature>
<evidence type="ECO:0000256" key="4">
    <source>
        <dbReference type="ARBA" id="ARBA00022833"/>
    </source>
</evidence>
<dbReference type="AlphaFoldDB" id="A0A1G1YY06"/>
<keyword evidence="4 8" id="KW-0862">Zinc</keyword>
<dbReference type="FunFam" id="2.60.260.20:FF:000013">
    <property type="entry name" value="DnaJ subfamily B member 11"/>
    <property type="match status" value="1"/>
</dbReference>
<comment type="caution">
    <text evidence="12">The sequence shown here is derived from an EMBL/GenBank/DDBJ whole genome shotgun (WGS) entry which is preliminary data.</text>
</comment>
<feature type="binding site" evidence="8">
    <location>
        <position position="168"/>
    </location>
    <ligand>
        <name>Zn(2+)</name>
        <dbReference type="ChEBI" id="CHEBI:29105"/>
        <label>2</label>
    </ligand>
</feature>
<dbReference type="Gene3D" id="1.10.287.110">
    <property type="entry name" value="DnaJ domain"/>
    <property type="match status" value="1"/>
</dbReference>
<dbReference type="GO" id="GO:0031072">
    <property type="term" value="F:heat shock protein binding"/>
    <property type="evidence" value="ECO:0007669"/>
    <property type="project" value="InterPro"/>
</dbReference>
<dbReference type="Gene3D" id="2.10.230.10">
    <property type="entry name" value="Heat shock protein DnaJ, cysteine-rich domain"/>
    <property type="match status" value="1"/>
</dbReference>
<dbReference type="PANTHER" id="PTHR43096">
    <property type="entry name" value="DNAJ HOMOLOG 1, MITOCHONDRIAL-RELATED"/>
    <property type="match status" value="1"/>
</dbReference>
<keyword evidence="2 8" id="KW-0677">Repeat</keyword>
<evidence type="ECO:0000256" key="5">
    <source>
        <dbReference type="ARBA" id="ARBA00023186"/>
    </source>
</evidence>
<accession>A0A1G1YY06</accession>
<dbReference type="InterPro" id="IPR008971">
    <property type="entry name" value="HSP40/DnaJ_pept-bd"/>
</dbReference>
<feature type="binding site" evidence="8">
    <location>
        <position position="208"/>
    </location>
    <ligand>
        <name>Zn(2+)</name>
        <dbReference type="ChEBI" id="CHEBI:29105"/>
        <label>1</label>
    </ligand>
</feature>
<keyword evidence="8" id="KW-0235">DNA replication</keyword>
<name>A0A1G1YY06_9BACT</name>
<dbReference type="InterPro" id="IPR001623">
    <property type="entry name" value="DnaJ_domain"/>
</dbReference>
<dbReference type="GO" id="GO:0051082">
    <property type="term" value="F:unfolded protein binding"/>
    <property type="evidence" value="ECO:0007669"/>
    <property type="project" value="UniProtKB-UniRule"/>
</dbReference>
<feature type="repeat" description="CXXCXGXG motif" evidence="8">
    <location>
        <begin position="148"/>
        <end position="155"/>
    </location>
</feature>
<dbReference type="PROSITE" id="PS51188">
    <property type="entry name" value="ZF_CR"/>
    <property type="match status" value="1"/>
</dbReference>
<feature type="repeat" description="CXXCXGXG motif" evidence="8">
    <location>
        <begin position="205"/>
        <end position="212"/>
    </location>
</feature>
<protein>
    <recommendedName>
        <fullName evidence="7 8">Chaperone protein DnaJ</fullName>
    </recommendedName>
</protein>
<dbReference type="PROSITE" id="PS00636">
    <property type="entry name" value="DNAJ_1"/>
    <property type="match status" value="1"/>
</dbReference>
<sequence>MRDYYEILGVTKGATEEEIKKAYRKLAHQYHPDKNGGDDQKFKEINEAYQILSDRGKRSQYDRFGNAFSGGSPFGAGQNWNWDVNFNGFEDMGDLEDIFGTFFEGLGMRQKRRTYKRGGDIEVLAEISLEEAQAGKVLELEYETYIQCESCKGVGYTKGTAFKKCEYCGGQGQIKETRNTFFGGFAHVVSCPECRGAGEIPEASCKECKGPGRVRHKHRVKVDIREGVESGQIIKIKGMGEAGENNAVSGDLYVKILIDPHPVFERRGEDLLCKKRVRITDVLLGKKIKIKDLRGTELDVEIPQGKSVTEEVRVKGHGMTLRGDLIIKLEVETPKHLSKKAKELLEDLDDELR</sequence>
<gene>
    <name evidence="8" type="primary">dnaJ</name>
    <name evidence="12" type="ORF">A2119_01285</name>
</gene>
<evidence type="ECO:0000256" key="2">
    <source>
        <dbReference type="ARBA" id="ARBA00022737"/>
    </source>
</evidence>
<feature type="binding site" evidence="8">
    <location>
        <position position="191"/>
    </location>
    <ligand>
        <name>Zn(2+)</name>
        <dbReference type="ChEBI" id="CHEBI:29105"/>
        <label>2</label>
    </ligand>
</feature>
<dbReference type="GO" id="GO:0009408">
    <property type="term" value="P:response to heat"/>
    <property type="evidence" value="ECO:0007669"/>
    <property type="project" value="InterPro"/>
</dbReference>
<keyword evidence="3 8" id="KW-0863">Zinc-finger</keyword>
<feature type="binding site" evidence="8">
    <location>
        <position position="148"/>
    </location>
    <ligand>
        <name>Zn(2+)</name>
        <dbReference type="ChEBI" id="CHEBI:29105"/>
        <label>1</label>
    </ligand>
</feature>
<evidence type="ECO:0000256" key="1">
    <source>
        <dbReference type="ARBA" id="ARBA00022723"/>
    </source>
</evidence>
<evidence type="ECO:0000313" key="12">
    <source>
        <dbReference type="EMBL" id="OGY56530.1"/>
    </source>
</evidence>
<dbReference type="GO" id="GO:0005524">
    <property type="term" value="F:ATP binding"/>
    <property type="evidence" value="ECO:0007669"/>
    <property type="project" value="InterPro"/>
</dbReference>
<feature type="binding site" evidence="8">
    <location>
        <position position="205"/>
    </location>
    <ligand>
        <name>Zn(2+)</name>
        <dbReference type="ChEBI" id="CHEBI:29105"/>
        <label>1</label>
    </ligand>
</feature>
<comment type="function">
    <text evidence="8">Participates actively in the response to hyperosmotic and heat shock by preventing the aggregation of stress-denatured proteins and by disaggregating proteins, also in an autonomous, DnaK-independent fashion. Unfolded proteins bind initially to DnaJ; upon interaction with the DnaJ-bound protein, DnaK hydrolyzes its bound ATP, resulting in the formation of a stable complex. GrpE releases ADP from DnaK; ATP binding to DnaK triggers the release of the substrate protein, thus completing the reaction cycle. Several rounds of ATP-dependent interactions between DnaJ, DnaK and GrpE are required for fully efficient folding. Also involved, together with DnaK and GrpE, in the DNA replication of plasmids through activation of initiation proteins.</text>
</comment>
<evidence type="ECO:0000256" key="3">
    <source>
        <dbReference type="ARBA" id="ARBA00022771"/>
    </source>
</evidence>
<dbReference type="InterPro" id="IPR036869">
    <property type="entry name" value="J_dom_sf"/>
</dbReference>
<dbReference type="InterPro" id="IPR012724">
    <property type="entry name" value="DnaJ"/>
</dbReference>
<dbReference type="InterPro" id="IPR036410">
    <property type="entry name" value="HSP_DnaJ_Cys-rich_dom_sf"/>
</dbReference>
<evidence type="ECO:0000256" key="9">
    <source>
        <dbReference type="PROSITE-ProRule" id="PRU00546"/>
    </source>
</evidence>
<keyword evidence="5 8" id="KW-0143">Chaperone</keyword>
<dbReference type="FunFam" id="2.10.230.10:FF:000002">
    <property type="entry name" value="Molecular chaperone DnaJ"/>
    <property type="match status" value="1"/>
</dbReference>
<dbReference type="GO" id="GO:0042026">
    <property type="term" value="P:protein refolding"/>
    <property type="evidence" value="ECO:0007669"/>
    <property type="project" value="TreeGrafter"/>
</dbReference>
<dbReference type="GO" id="GO:0008270">
    <property type="term" value="F:zinc ion binding"/>
    <property type="evidence" value="ECO:0007669"/>
    <property type="project" value="UniProtKB-UniRule"/>
</dbReference>
<dbReference type="SUPFAM" id="SSF46565">
    <property type="entry name" value="Chaperone J-domain"/>
    <property type="match status" value="1"/>
</dbReference>
<dbReference type="SUPFAM" id="SSF57938">
    <property type="entry name" value="DnaJ/Hsp40 cysteine-rich domain"/>
    <property type="match status" value="1"/>
</dbReference>